<keyword evidence="5" id="KW-0539">Nucleus</keyword>
<evidence type="ECO:0000256" key="4">
    <source>
        <dbReference type="ARBA" id="ARBA00023163"/>
    </source>
</evidence>
<dbReference type="OrthoDB" id="361039at2759"/>
<dbReference type="Pfam" id="PF07571">
    <property type="entry name" value="TAF6_C"/>
    <property type="match status" value="2"/>
</dbReference>
<keyword evidence="4" id="KW-0804">Transcription</keyword>
<accession>A0A8J5XYM2</accession>
<evidence type="ECO:0000256" key="2">
    <source>
        <dbReference type="ARBA" id="ARBA00007688"/>
    </source>
</evidence>
<dbReference type="GO" id="GO:0046695">
    <property type="term" value="C:SLIK (SAGA-like) complex"/>
    <property type="evidence" value="ECO:0007669"/>
    <property type="project" value="InterPro"/>
</dbReference>
<dbReference type="InterPro" id="IPR016024">
    <property type="entry name" value="ARM-type_fold"/>
</dbReference>
<dbReference type="GO" id="GO:0003713">
    <property type="term" value="F:transcription coactivator activity"/>
    <property type="evidence" value="ECO:0007669"/>
    <property type="project" value="TreeGrafter"/>
</dbReference>
<dbReference type="SUPFAM" id="SSF48371">
    <property type="entry name" value="ARM repeat"/>
    <property type="match status" value="1"/>
</dbReference>
<protein>
    <recommendedName>
        <fullName evidence="6">TAF6 C-terminal HEAT repeat domain-containing protein</fullName>
    </recommendedName>
</protein>
<keyword evidence="3" id="KW-0805">Transcription regulation</keyword>
<dbReference type="InterPro" id="IPR046344">
    <property type="entry name" value="TAF6_C_sf"/>
</dbReference>
<dbReference type="InterPro" id="IPR011442">
    <property type="entry name" value="TAF6_C"/>
</dbReference>
<comment type="subcellular location">
    <subcellularLocation>
        <location evidence="1">Nucleus</location>
    </subcellularLocation>
</comment>
<dbReference type="GO" id="GO:0000124">
    <property type="term" value="C:SAGA complex"/>
    <property type="evidence" value="ECO:0007669"/>
    <property type="project" value="InterPro"/>
</dbReference>
<reference evidence="7 8" key="1">
    <citation type="journal article" date="2021" name="bioRxiv">
        <title>The Gossypium anomalum genome as a resource for cotton improvement and evolutionary analysis of hybrid incompatibility.</title>
        <authorList>
            <person name="Grover C.E."/>
            <person name="Yuan D."/>
            <person name="Arick M.A."/>
            <person name="Miller E.R."/>
            <person name="Hu G."/>
            <person name="Peterson D.G."/>
            <person name="Wendel J.F."/>
            <person name="Udall J.A."/>
        </authorList>
    </citation>
    <scope>NUCLEOTIDE SEQUENCE [LARGE SCALE GENOMIC DNA]</scope>
    <source>
        <strain evidence="7">JFW-Udall</strain>
        <tissue evidence="7">Leaf</tissue>
    </source>
</reference>
<feature type="domain" description="TAF6 C-terminal HEAT repeat" evidence="6">
    <location>
        <begin position="349"/>
        <end position="392"/>
    </location>
</feature>
<evidence type="ECO:0000256" key="1">
    <source>
        <dbReference type="ARBA" id="ARBA00004123"/>
    </source>
</evidence>
<dbReference type="GO" id="GO:0051123">
    <property type="term" value="P:RNA polymerase II preinitiation complex assembly"/>
    <property type="evidence" value="ECO:0007669"/>
    <property type="project" value="TreeGrafter"/>
</dbReference>
<name>A0A8J5XYM2_9ROSI</name>
<evidence type="ECO:0000256" key="5">
    <source>
        <dbReference type="ARBA" id="ARBA00023242"/>
    </source>
</evidence>
<comment type="similarity">
    <text evidence="2">Belongs to the TAF6 family.</text>
</comment>
<dbReference type="AlphaFoldDB" id="A0A8J5XYM2"/>
<evidence type="ECO:0000313" key="7">
    <source>
        <dbReference type="EMBL" id="KAG8473249.1"/>
    </source>
</evidence>
<evidence type="ECO:0000259" key="6">
    <source>
        <dbReference type="Pfam" id="PF07571"/>
    </source>
</evidence>
<dbReference type="EMBL" id="JAHUZN010000013">
    <property type="protein sequence ID" value="KAG8473249.1"/>
    <property type="molecule type" value="Genomic_DNA"/>
</dbReference>
<evidence type="ECO:0000313" key="8">
    <source>
        <dbReference type="Proteomes" id="UP000701853"/>
    </source>
</evidence>
<sequence>MLKKPLHEPLPVLNPHLEIFAMKAASFNTPHFPSIITKKNQHSHVQLDSQEPFFLNSLRASKTIPFLDRRLIPLLLLFPSFLLLPTHSSSQLPTARIWVGTKLWRLRSMVVNKLRLWSSEKEDDGRERCFIFHTFSNTGWLPICGFASRDALRFKKAAGHKDLLYIDDKDVEFKEVLESPLPKAPLIHLLHPTGLRLKAFNQQFQKMLQLKAEYKEDGLSVDVKLPIKHVLSRELQLYFEKIENIIMNKSVSILFKQALLSLATDSGLHPLVPYFTCFITDEVVLKIFHTSLYMCVAKNFWSVARNLNNFPLMFALMLLQNEPLHIEPYVSLLFQLFRSTRTNANMLVLHQLMPSIITCLVAKRLGNKFTDNHWELRNIAAKLVASICKSYKLGSILEAYLQLLEPEIKRHEAWCVYGALLFASTPNSSRVEKQQQSCNKYDFFEPSYLHLIHKSLLPLYDKQLMFREVVDAALEAHLHCPQLYLYSTADKVVPYSTVPLPLLSKPQQM</sequence>
<proteinExistence type="inferred from homology"/>
<dbReference type="GO" id="GO:0016251">
    <property type="term" value="F:RNA polymerase II general transcription initiation factor activity"/>
    <property type="evidence" value="ECO:0007669"/>
    <property type="project" value="InterPro"/>
</dbReference>
<evidence type="ECO:0000256" key="3">
    <source>
        <dbReference type="ARBA" id="ARBA00023015"/>
    </source>
</evidence>
<dbReference type="GO" id="GO:0005669">
    <property type="term" value="C:transcription factor TFIID complex"/>
    <property type="evidence" value="ECO:0007669"/>
    <property type="project" value="InterPro"/>
</dbReference>
<dbReference type="Proteomes" id="UP000701853">
    <property type="component" value="Chromosome 13"/>
</dbReference>
<dbReference type="PANTHER" id="PTHR10221">
    <property type="entry name" value="TRANSCRIPTION INITIATION FACTOR TFIID SUBUNIT 6"/>
    <property type="match status" value="1"/>
</dbReference>
<feature type="domain" description="TAF6 C-terminal HEAT repeat" evidence="6">
    <location>
        <begin position="228"/>
        <end position="333"/>
    </location>
</feature>
<dbReference type="PANTHER" id="PTHR10221:SF9">
    <property type="entry name" value="TRANSCRIPTION INITIATION FACTOR TFIID SUBUNIT 6"/>
    <property type="match status" value="1"/>
</dbReference>
<keyword evidence="8" id="KW-1185">Reference proteome</keyword>
<gene>
    <name evidence="7" type="ORF">CXB51_035253</name>
</gene>
<dbReference type="Gene3D" id="1.25.40.770">
    <property type="entry name" value="TAF6, C-terminal HEAT repeat domain"/>
    <property type="match status" value="1"/>
</dbReference>
<organism evidence="7 8">
    <name type="scientific">Gossypium anomalum</name>
    <dbReference type="NCBI Taxonomy" id="47600"/>
    <lineage>
        <taxon>Eukaryota</taxon>
        <taxon>Viridiplantae</taxon>
        <taxon>Streptophyta</taxon>
        <taxon>Embryophyta</taxon>
        <taxon>Tracheophyta</taxon>
        <taxon>Spermatophyta</taxon>
        <taxon>Magnoliopsida</taxon>
        <taxon>eudicotyledons</taxon>
        <taxon>Gunneridae</taxon>
        <taxon>Pentapetalae</taxon>
        <taxon>rosids</taxon>
        <taxon>malvids</taxon>
        <taxon>Malvales</taxon>
        <taxon>Malvaceae</taxon>
        <taxon>Malvoideae</taxon>
        <taxon>Gossypium</taxon>
    </lineage>
</organism>
<comment type="caution">
    <text evidence="7">The sequence shown here is derived from an EMBL/GenBank/DDBJ whole genome shotgun (WGS) entry which is preliminary data.</text>
</comment>
<dbReference type="CDD" id="cd08050">
    <property type="entry name" value="TAF6C"/>
    <property type="match status" value="1"/>
</dbReference>
<dbReference type="InterPro" id="IPR037796">
    <property type="entry name" value="TAF6"/>
</dbReference>